<evidence type="ECO:0000313" key="5">
    <source>
        <dbReference type="Proteomes" id="UP001497516"/>
    </source>
</evidence>
<feature type="coiled-coil region" evidence="1">
    <location>
        <begin position="39"/>
        <end position="94"/>
    </location>
</feature>
<dbReference type="SUPFAM" id="SSF58100">
    <property type="entry name" value="Bacterial hemolysins"/>
    <property type="match status" value="1"/>
</dbReference>
<dbReference type="Gene3D" id="1.10.287.1490">
    <property type="match status" value="1"/>
</dbReference>
<feature type="chain" id="PRO_5043483416" evidence="3">
    <location>
        <begin position="26"/>
        <end position="285"/>
    </location>
</feature>
<dbReference type="PANTHER" id="PTHR34360:SF2">
    <property type="entry name" value="MYOSIN HEAVY CHAIN-LIKE PROTEIN"/>
    <property type="match status" value="1"/>
</dbReference>
<keyword evidence="5" id="KW-1185">Reference proteome</keyword>
<gene>
    <name evidence="4" type="ORF">LTRI10_LOCUS38331</name>
</gene>
<organism evidence="4 5">
    <name type="scientific">Linum trigynum</name>
    <dbReference type="NCBI Taxonomy" id="586398"/>
    <lineage>
        <taxon>Eukaryota</taxon>
        <taxon>Viridiplantae</taxon>
        <taxon>Streptophyta</taxon>
        <taxon>Embryophyta</taxon>
        <taxon>Tracheophyta</taxon>
        <taxon>Spermatophyta</taxon>
        <taxon>Magnoliopsida</taxon>
        <taxon>eudicotyledons</taxon>
        <taxon>Gunneridae</taxon>
        <taxon>Pentapetalae</taxon>
        <taxon>rosids</taxon>
        <taxon>fabids</taxon>
        <taxon>Malpighiales</taxon>
        <taxon>Linaceae</taxon>
        <taxon>Linum</taxon>
    </lineage>
</organism>
<keyword evidence="2" id="KW-1133">Transmembrane helix</keyword>
<proteinExistence type="predicted"/>
<dbReference type="Proteomes" id="UP001497516">
    <property type="component" value="Chromosome 6"/>
</dbReference>
<accession>A0AAV2FK60</accession>
<keyword evidence="2" id="KW-0472">Membrane</keyword>
<keyword evidence="2" id="KW-0812">Transmembrane</keyword>
<protein>
    <submittedName>
        <fullName evidence="4">Uncharacterized protein</fullName>
    </submittedName>
</protein>
<evidence type="ECO:0000313" key="4">
    <source>
        <dbReference type="EMBL" id="CAL1398078.1"/>
    </source>
</evidence>
<feature type="transmembrane region" description="Helical" evidence="2">
    <location>
        <begin position="260"/>
        <end position="280"/>
    </location>
</feature>
<dbReference type="PANTHER" id="PTHR34360">
    <property type="entry name" value="OS08G0519400 PROTEIN"/>
    <property type="match status" value="1"/>
</dbReference>
<evidence type="ECO:0000256" key="2">
    <source>
        <dbReference type="SAM" id="Phobius"/>
    </source>
</evidence>
<evidence type="ECO:0000256" key="3">
    <source>
        <dbReference type="SAM" id="SignalP"/>
    </source>
</evidence>
<evidence type="ECO:0000256" key="1">
    <source>
        <dbReference type="SAM" id="Coils"/>
    </source>
</evidence>
<sequence length="285" mass="32510">MAVAAAYLFLFASILASLLAGTSQAQPVAEHSSSLIGQLHEAKLKLARLESDFEQIARDVEARDRGLEESGKQIEEMEKKLVDLQAAHTKLKDELSAGDGTIIALEKEIRDLWDTLRKNNFDIHVLKLKAEEYDTFLDTLTSHVEKAENIVAERWILIQQFEQALQLLDMKVMKARKQRYSRCTFLKYINDLNGKHISKAIQTSKRFGEESGFSSYISSSLEQLKRLYSTVQEFHFELQSLVRQIMEDYEFTESMANDEVVFFVASALLVFPVLSAWVLLSSHLL</sequence>
<dbReference type="AlphaFoldDB" id="A0AAV2FK60"/>
<keyword evidence="3" id="KW-0732">Signal</keyword>
<feature type="signal peptide" evidence="3">
    <location>
        <begin position="1"/>
        <end position="25"/>
    </location>
</feature>
<keyword evidence="1" id="KW-0175">Coiled coil</keyword>
<reference evidence="4 5" key="1">
    <citation type="submission" date="2024-04" db="EMBL/GenBank/DDBJ databases">
        <authorList>
            <person name="Fracassetti M."/>
        </authorList>
    </citation>
    <scope>NUCLEOTIDE SEQUENCE [LARGE SCALE GENOMIC DNA]</scope>
</reference>
<name>A0AAV2FK60_9ROSI</name>
<dbReference type="EMBL" id="OZ034819">
    <property type="protein sequence ID" value="CAL1398078.1"/>
    <property type="molecule type" value="Genomic_DNA"/>
</dbReference>